<proteinExistence type="inferred from homology"/>
<dbReference type="PANTHER" id="PTHR11986:SF79">
    <property type="entry name" value="ACETYLORNITHINE AMINOTRANSFERASE, MITOCHONDRIAL"/>
    <property type="match status" value="1"/>
</dbReference>
<dbReference type="InterPro" id="IPR015422">
    <property type="entry name" value="PyrdxlP-dep_Trfase_small"/>
</dbReference>
<dbReference type="RefSeq" id="WP_239205574.1">
    <property type="nucleotide sequence ID" value="NZ_JAKRDW010000005.1"/>
</dbReference>
<dbReference type="InterPro" id="IPR015421">
    <property type="entry name" value="PyrdxlP-dep_Trfase_major"/>
</dbReference>
<feature type="binding site" evidence="6">
    <location>
        <position position="280"/>
    </location>
    <ligand>
        <name>pyridoxal 5'-phosphate</name>
        <dbReference type="ChEBI" id="CHEBI:597326"/>
    </ligand>
</feature>
<keyword evidence="2 6" id="KW-0032">Aminotransferase</keyword>
<feature type="binding site" evidence="6">
    <location>
        <position position="279"/>
    </location>
    <ligand>
        <name>N(2)-acetyl-L-ornithine</name>
        <dbReference type="ChEBI" id="CHEBI:57805"/>
    </ligand>
</feature>
<evidence type="ECO:0000256" key="5">
    <source>
        <dbReference type="ARBA" id="ARBA00022898"/>
    </source>
</evidence>
<evidence type="ECO:0000313" key="7">
    <source>
        <dbReference type="EMBL" id="MDN8620156.1"/>
    </source>
</evidence>
<dbReference type="Pfam" id="PF00202">
    <property type="entry name" value="Aminotran_3"/>
    <property type="match status" value="1"/>
</dbReference>
<dbReference type="HAMAP" id="MF_01107">
    <property type="entry name" value="ArgD_aminotrans_3"/>
    <property type="match status" value="1"/>
</dbReference>
<keyword evidence="5 6" id="KW-0663">Pyridoxal phosphate</keyword>
<evidence type="ECO:0000256" key="2">
    <source>
        <dbReference type="ARBA" id="ARBA00022576"/>
    </source>
</evidence>
<keyword evidence="1 6" id="KW-0055">Arginine biosynthesis</keyword>
<comment type="catalytic activity">
    <reaction evidence="6">
        <text>N(2)-acetyl-L-ornithine + 2-oxoglutarate = N-acetyl-L-glutamate 5-semialdehyde + L-glutamate</text>
        <dbReference type="Rhea" id="RHEA:18049"/>
        <dbReference type="ChEBI" id="CHEBI:16810"/>
        <dbReference type="ChEBI" id="CHEBI:29123"/>
        <dbReference type="ChEBI" id="CHEBI:29985"/>
        <dbReference type="ChEBI" id="CHEBI:57805"/>
        <dbReference type="EC" id="2.6.1.11"/>
    </reaction>
</comment>
<evidence type="ECO:0000256" key="6">
    <source>
        <dbReference type="HAMAP-Rule" id="MF_01107"/>
    </source>
</evidence>
<comment type="similarity">
    <text evidence="6">Belongs to the class-III pyridoxal-phosphate-dependent aminotransferase family. ArgD subfamily.</text>
</comment>
<comment type="miscellaneous">
    <text evidence="6">May also have succinyldiaminopimelate aminotransferase activity, thus carrying out the corresponding step in lysine biosynthesis.</text>
</comment>
<dbReference type="Gene3D" id="3.90.1150.10">
    <property type="entry name" value="Aspartate Aminotransferase, domain 1"/>
    <property type="match status" value="1"/>
</dbReference>
<keyword evidence="4 6" id="KW-0808">Transferase</keyword>
<protein>
    <recommendedName>
        <fullName evidence="6">Acetylornithine aminotransferase</fullName>
        <shortName evidence="6">ACOAT</shortName>
        <ecNumber evidence="6">2.6.1.11</ecNumber>
    </recommendedName>
</protein>
<dbReference type="GO" id="GO:0003992">
    <property type="term" value="F:N2-acetyl-L-ornithine:2-oxoglutarate 5-aminotransferase activity"/>
    <property type="evidence" value="ECO:0007669"/>
    <property type="project" value="UniProtKB-EC"/>
</dbReference>
<dbReference type="InterPro" id="IPR004636">
    <property type="entry name" value="AcOrn/SuccOrn_fam"/>
</dbReference>
<feature type="binding site" evidence="6">
    <location>
        <begin position="108"/>
        <end position="109"/>
    </location>
    <ligand>
        <name>pyridoxal 5'-phosphate</name>
        <dbReference type="ChEBI" id="CHEBI:597326"/>
    </ligand>
</feature>
<comment type="subcellular location">
    <subcellularLocation>
        <location evidence="6">Cytoplasm</location>
    </subcellularLocation>
</comment>
<dbReference type="Gene3D" id="3.40.640.10">
    <property type="entry name" value="Type I PLP-dependent aspartate aminotransferase-like (Major domain)"/>
    <property type="match status" value="1"/>
</dbReference>
<organism evidence="7 8">
    <name type="scientific">Corynebacterium kefirresidentii</name>
    <dbReference type="NCBI Taxonomy" id="1979527"/>
    <lineage>
        <taxon>Bacteria</taxon>
        <taxon>Bacillati</taxon>
        <taxon>Actinomycetota</taxon>
        <taxon>Actinomycetes</taxon>
        <taxon>Mycobacteriales</taxon>
        <taxon>Corynebacteriaceae</taxon>
        <taxon>Corynebacterium</taxon>
    </lineage>
</organism>
<dbReference type="CDD" id="cd00610">
    <property type="entry name" value="OAT_like"/>
    <property type="match status" value="1"/>
</dbReference>
<dbReference type="PROSITE" id="PS00600">
    <property type="entry name" value="AA_TRANSFER_CLASS_3"/>
    <property type="match status" value="1"/>
</dbReference>
<comment type="subunit">
    <text evidence="6">Homodimer.</text>
</comment>
<sequence length="392" mass="41619">MNKPQSLTQRWSETVVDTYGIPSIGLVSGQGATLNDEQGKSYIDLLAGIAVNSLGYGNEHVAQAVSHQARTLAHTSNLFATQPVLDAGAKLIERVGDDSARVFFCNSGAESNEAAFKLARLTGRRRILAAEHGFHGRTMGALALTGQPDKQRSFRPLPGGVEFYPFGDVEYLRQLVEQDPQDTAAIILEPIQGETGVIPAPAGFMKKVSELCDEYGVLLIVDEVQTGVGRTGTFFAHEVEGIQPDVITMAKGLGAGLPIGATITRGRAKGLFGPGSHGTTFGGNPVACAAANVVLDTVNAEFLAGVTRKGDYVRQECEKYSIVDRVRGRGLMLGLVLSAPVAKQAVRDGLEHGLILNAPNENVLRLTPPLVISQHELDTALSTLGTILEELA</sequence>
<dbReference type="PIRSF" id="PIRSF000521">
    <property type="entry name" value="Transaminase_4ab_Lys_Orn"/>
    <property type="match status" value="1"/>
</dbReference>
<comment type="pathway">
    <text evidence="6">Amino-acid biosynthesis; L-arginine biosynthesis; N(2)-acetyl-L-ornithine from L-glutamate: step 4/4.</text>
</comment>
<reference evidence="7" key="1">
    <citation type="submission" date="2023-07" db="EMBL/GenBank/DDBJ databases">
        <title>Insights into the diversity of cutaneous corynebacteria.</title>
        <authorList>
            <person name="Bruggemann H."/>
            <person name="Poehlein A."/>
        </authorList>
    </citation>
    <scope>NUCLEOTIDE SEQUENCE</scope>
    <source>
        <strain evidence="7">P7_F1</strain>
    </source>
</reference>
<dbReference type="InterPro" id="IPR050103">
    <property type="entry name" value="Class-III_PLP-dep_AT"/>
</dbReference>
<feature type="binding site" evidence="6">
    <location>
        <position position="137"/>
    </location>
    <ligand>
        <name>N(2)-acetyl-L-ornithine</name>
        <dbReference type="ChEBI" id="CHEBI:57805"/>
    </ligand>
</feature>
<dbReference type="InterPro" id="IPR015424">
    <property type="entry name" value="PyrdxlP-dep_Trfase"/>
</dbReference>
<dbReference type="NCBIfam" id="NF002874">
    <property type="entry name" value="PRK03244.1"/>
    <property type="match status" value="1"/>
</dbReference>
<dbReference type="InterPro" id="IPR005814">
    <property type="entry name" value="Aminotrans_3"/>
</dbReference>
<accession>A0ABT8Q6U2</accession>
<name>A0ABT8Q6U2_9CORY</name>
<feature type="binding site" evidence="6">
    <location>
        <position position="134"/>
    </location>
    <ligand>
        <name>pyridoxal 5'-phosphate</name>
        <dbReference type="ChEBI" id="CHEBI:597326"/>
    </ligand>
</feature>
<dbReference type="InterPro" id="IPR049704">
    <property type="entry name" value="Aminotrans_3_PPA_site"/>
</dbReference>
<comment type="cofactor">
    <cofactor evidence="6">
        <name>pyridoxal 5'-phosphate</name>
        <dbReference type="ChEBI" id="CHEBI:597326"/>
    </cofactor>
    <text evidence="6">Binds 1 pyridoxal phosphate per subunit.</text>
</comment>
<evidence type="ECO:0000256" key="3">
    <source>
        <dbReference type="ARBA" id="ARBA00022605"/>
    </source>
</evidence>
<dbReference type="SUPFAM" id="SSF53383">
    <property type="entry name" value="PLP-dependent transferases"/>
    <property type="match status" value="1"/>
</dbReference>
<keyword evidence="6" id="KW-0963">Cytoplasm</keyword>
<feature type="modified residue" description="N6-(pyridoxal phosphate)lysine" evidence="6">
    <location>
        <position position="251"/>
    </location>
</feature>
<dbReference type="NCBIfam" id="TIGR00707">
    <property type="entry name" value="argD"/>
    <property type="match status" value="1"/>
</dbReference>
<dbReference type="EMBL" id="JAUKFM010000004">
    <property type="protein sequence ID" value="MDN8620156.1"/>
    <property type="molecule type" value="Genomic_DNA"/>
</dbReference>
<keyword evidence="8" id="KW-1185">Reference proteome</keyword>
<comment type="caution">
    <text evidence="7">The sequence shown here is derived from an EMBL/GenBank/DDBJ whole genome shotgun (WGS) entry which is preliminary data.</text>
</comment>
<evidence type="ECO:0000313" key="8">
    <source>
        <dbReference type="Proteomes" id="UP001174347"/>
    </source>
</evidence>
<dbReference type="PANTHER" id="PTHR11986">
    <property type="entry name" value="AMINOTRANSFERASE CLASS III"/>
    <property type="match status" value="1"/>
</dbReference>
<gene>
    <name evidence="6" type="primary">argD</name>
    <name evidence="7" type="ORF">Q0N36_06120</name>
</gene>
<evidence type="ECO:0000256" key="4">
    <source>
        <dbReference type="ARBA" id="ARBA00022679"/>
    </source>
</evidence>
<feature type="binding site" evidence="6">
    <location>
        <begin position="222"/>
        <end position="225"/>
    </location>
    <ligand>
        <name>pyridoxal 5'-phosphate</name>
        <dbReference type="ChEBI" id="CHEBI:597326"/>
    </ligand>
</feature>
<dbReference type="Proteomes" id="UP001174347">
    <property type="component" value="Unassembled WGS sequence"/>
</dbReference>
<evidence type="ECO:0000256" key="1">
    <source>
        <dbReference type="ARBA" id="ARBA00022571"/>
    </source>
</evidence>
<dbReference type="EC" id="2.6.1.11" evidence="6"/>
<keyword evidence="3 6" id="KW-0028">Amino-acid biosynthesis</keyword>